<feature type="transmembrane region" description="Helical" evidence="6">
    <location>
        <begin position="736"/>
        <end position="757"/>
    </location>
</feature>
<dbReference type="InterPro" id="IPR025857">
    <property type="entry name" value="MacB_PCD"/>
</dbReference>
<accession>A0A168K6N4</accession>
<dbReference type="Pfam" id="PF02687">
    <property type="entry name" value="FtsX"/>
    <property type="match status" value="2"/>
</dbReference>
<organism evidence="9 10">
    <name type="scientific">Paenibacillus glacialis</name>
    <dbReference type="NCBI Taxonomy" id="494026"/>
    <lineage>
        <taxon>Bacteria</taxon>
        <taxon>Bacillati</taxon>
        <taxon>Bacillota</taxon>
        <taxon>Bacilli</taxon>
        <taxon>Bacillales</taxon>
        <taxon>Paenibacillaceae</taxon>
        <taxon>Paenibacillus</taxon>
    </lineage>
</organism>
<dbReference type="InterPro" id="IPR003838">
    <property type="entry name" value="ABC3_permease_C"/>
</dbReference>
<evidence type="ECO:0000256" key="3">
    <source>
        <dbReference type="ARBA" id="ARBA00022692"/>
    </source>
</evidence>
<comment type="subcellular location">
    <subcellularLocation>
        <location evidence="1">Cell membrane</location>
        <topology evidence="1">Multi-pass membrane protein</topology>
    </subcellularLocation>
</comment>
<feature type="transmembrane region" description="Helical" evidence="6">
    <location>
        <begin position="349"/>
        <end position="374"/>
    </location>
</feature>
<dbReference type="PANTHER" id="PTHR30287:SF1">
    <property type="entry name" value="INNER MEMBRANE PROTEIN"/>
    <property type="match status" value="1"/>
</dbReference>
<feature type="transmembrane region" description="Helical" evidence="6">
    <location>
        <begin position="644"/>
        <end position="671"/>
    </location>
</feature>
<dbReference type="OrthoDB" id="5137249at2"/>
<comment type="caution">
    <text evidence="9">The sequence shown here is derived from an EMBL/GenBank/DDBJ whole genome shotgun (WGS) entry which is preliminary data.</text>
</comment>
<dbReference type="GO" id="GO:0005886">
    <property type="term" value="C:plasma membrane"/>
    <property type="evidence" value="ECO:0007669"/>
    <property type="project" value="UniProtKB-SubCell"/>
</dbReference>
<dbReference type="Pfam" id="PF12704">
    <property type="entry name" value="MacB_PCD"/>
    <property type="match status" value="1"/>
</dbReference>
<feature type="transmembrane region" description="Helical" evidence="6">
    <location>
        <begin position="257"/>
        <end position="278"/>
    </location>
</feature>
<name>A0A168K6N4_9BACL</name>
<dbReference type="InterPro" id="IPR038766">
    <property type="entry name" value="Membrane_comp_ABC_pdt"/>
</dbReference>
<dbReference type="AlphaFoldDB" id="A0A168K6N4"/>
<feature type="transmembrane region" description="Helical" evidence="6">
    <location>
        <begin position="423"/>
        <end position="442"/>
    </location>
</feature>
<evidence type="ECO:0000256" key="1">
    <source>
        <dbReference type="ARBA" id="ARBA00004651"/>
    </source>
</evidence>
<feature type="domain" description="ABC3 transporter permease C-terminal" evidence="7">
    <location>
        <begin position="647"/>
        <end position="765"/>
    </location>
</feature>
<gene>
    <name evidence="9" type="ORF">PGLA_15175</name>
</gene>
<keyword evidence="3 6" id="KW-0812">Transmembrane</keyword>
<evidence type="ECO:0000256" key="4">
    <source>
        <dbReference type="ARBA" id="ARBA00022989"/>
    </source>
</evidence>
<keyword evidence="4 6" id="KW-1133">Transmembrane helix</keyword>
<feature type="transmembrane region" description="Helical" evidence="6">
    <location>
        <begin position="20"/>
        <end position="38"/>
    </location>
</feature>
<feature type="domain" description="MacB-like periplasmic core" evidence="8">
    <location>
        <begin position="21"/>
        <end position="222"/>
    </location>
</feature>
<keyword evidence="2" id="KW-1003">Cell membrane</keyword>
<evidence type="ECO:0000256" key="6">
    <source>
        <dbReference type="SAM" id="Phobius"/>
    </source>
</evidence>
<feature type="transmembrane region" description="Helical" evidence="6">
    <location>
        <begin position="692"/>
        <end position="716"/>
    </location>
</feature>
<proteinExistence type="predicted"/>
<dbReference type="STRING" id="494026.PGLA_15175"/>
<evidence type="ECO:0000256" key="2">
    <source>
        <dbReference type="ARBA" id="ARBA00022475"/>
    </source>
</evidence>
<protein>
    <submittedName>
        <fullName evidence="9">ABC transporter permease</fullName>
    </submittedName>
</protein>
<dbReference type="PANTHER" id="PTHR30287">
    <property type="entry name" value="MEMBRANE COMPONENT OF PREDICTED ABC SUPERFAMILY METABOLITE UPTAKE TRANSPORTER"/>
    <property type="match status" value="1"/>
</dbReference>
<dbReference type="EMBL" id="LVJH01000027">
    <property type="protein sequence ID" value="OAB41622.1"/>
    <property type="molecule type" value="Genomic_DNA"/>
</dbReference>
<keyword evidence="5 6" id="KW-0472">Membrane</keyword>
<sequence length="774" mass="86976">MKLFKKLLRDIKQSIGQFLAFVLVITIGAFFYTGLVTLSDNLSAYTKDYFQEHNLSDLNVYYDQISKQDTSELGEIEGINKVEGRYTFDATLSFDDTKAILKIHSIPDNNIINTPTMIQGSLPSGKDQILLDSHYAREHQYEVGDQIKLSVNDDNVAFNVSGLGENVEYAKKNETQDHKTSGFAYVAEAGVPRIAGSLYYNEVLIDAEEGYDIDRLGQNVEAQSQKLSYVSQISKDRTFSYSQLQQTVYNNKLMSRVIPLVLFIIEAIILFLTMSRIIDSQRNQVGIMKALGVKNSSIMLHYMGFPVLVGIIGSILGCIVAAIIFIPMIETSNARSYSLPSISFSLSSFSVIMPILFSSAFGMLACYLSGIGILRERAAQAMRPKPPKKMKKLLIERFPGIWRRISYSYKLILRNIFLNKQKALASSVGVVVSTVLLITAFGTQTSLQRVADQIEEVNTYDLKVEYSRGAELEKVQLPTGIEGSYYLSAFPVEFVKGDDHENATLTVTEKDNALIQFIDENDNPMTLMDSGVLVPKSYADHYKVAIGDTIRMQFTDPSFENKTVDMKVTQISNQYSNPSFYCTIAYLKSFGIDYNPTSILVKASNAADLTNVRQFFEQDNQVDTIADKDDLKESAQYILKQNSFIFIMFIISAVILSFGAIYTISSINIYERNRELATLKVLGYQKSKINRLIFFENLILTSFAVIIALPISGYMYSIIIEALSSTHQQIPDQINMFVMLVAVILAFLLTTLSNLLLRRKVSRINMIESLKSIE</sequence>
<feature type="transmembrane region" description="Helical" evidence="6">
    <location>
        <begin position="299"/>
        <end position="329"/>
    </location>
</feature>
<reference evidence="9 10" key="1">
    <citation type="submission" date="2016-03" db="EMBL/GenBank/DDBJ databases">
        <title>Draft genome sequence of Paenibacillus glacialis DSM 22343.</title>
        <authorList>
            <person name="Shin S.-K."/>
            <person name="Yi H."/>
        </authorList>
    </citation>
    <scope>NUCLEOTIDE SEQUENCE [LARGE SCALE GENOMIC DNA]</scope>
    <source>
        <strain evidence="9 10">DSM 22343</strain>
    </source>
</reference>
<keyword evidence="10" id="KW-1185">Reference proteome</keyword>
<evidence type="ECO:0000259" key="8">
    <source>
        <dbReference type="Pfam" id="PF12704"/>
    </source>
</evidence>
<feature type="domain" description="ABC3 transporter permease C-terminal" evidence="7">
    <location>
        <begin position="257"/>
        <end position="375"/>
    </location>
</feature>
<evidence type="ECO:0000259" key="7">
    <source>
        <dbReference type="Pfam" id="PF02687"/>
    </source>
</evidence>
<evidence type="ECO:0000313" key="9">
    <source>
        <dbReference type="EMBL" id="OAB41622.1"/>
    </source>
</evidence>
<evidence type="ECO:0000313" key="10">
    <source>
        <dbReference type="Proteomes" id="UP000076967"/>
    </source>
</evidence>
<evidence type="ECO:0000256" key="5">
    <source>
        <dbReference type="ARBA" id="ARBA00023136"/>
    </source>
</evidence>
<dbReference type="Proteomes" id="UP000076967">
    <property type="component" value="Unassembled WGS sequence"/>
</dbReference>
<dbReference type="RefSeq" id="WP_068534166.1">
    <property type="nucleotide sequence ID" value="NZ_LVJH01000027.1"/>
</dbReference>